<dbReference type="Proteomes" id="UP000016511">
    <property type="component" value="Unassembled WGS sequence"/>
</dbReference>
<dbReference type="eggNOG" id="ENOG502ZB1H">
    <property type="taxonomic scope" value="Bacteria"/>
</dbReference>
<dbReference type="HOGENOM" id="CLU_116302_0_0_9"/>
<comment type="caution">
    <text evidence="1">The sequence shown here is derived from an EMBL/GenBank/DDBJ whole genome shotgun (WGS) entry which is preliminary data.</text>
</comment>
<proteinExistence type="predicted"/>
<evidence type="ECO:0000313" key="1">
    <source>
        <dbReference type="EMBL" id="ERI09393.1"/>
    </source>
</evidence>
<keyword evidence="2" id="KW-1185">Reference proteome</keyword>
<name>U1X4D0_ANEAE</name>
<reference evidence="1 2" key="1">
    <citation type="submission" date="2013-08" db="EMBL/GenBank/DDBJ databases">
        <authorList>
            <person name="Weinstock G."/>
            <person name="Sodergren E."/>
            <person name="Wylie T."/>
            <person name="Fulton L."/>
            <person name="Fulton R."/>
            <person name="Fronick C."/>
            <person name="O'Laughlin M."/>
            <person name="Godfrey J."/>
            <person name="Miner T."/>
            <person name="Herter B."/>
            <person name="Appelbaum E."/>
            <person name="Cordes M."/>
            <person name="Lek S."/>
            <person name="Wollam A."/>
            <person name="Pepin K.H."/>
            <person name="Palsikar V.B."/>
            <person name="Mitreva M."/>
            <person name="Wilson R.K."/>
        </authorList>
    </citation>
    <scope>NUCLEOTIDE SEQUENCE [LARGE SCALE GENOMIC DNA]</scope>
    <source>
        <strain evidence="1 2">ATCC 12856</strain>
    </source>
</reference>
<protein>
    <recommendedName>
        <fullName evidence="3">Delta-aminolevulinic acid dehydratase</fullName>
    </recommendedName>
</protein>
<dbReference type="EMBL" id="AWSJ01000157">
    <property type="protein sequence ID" value="ERI09393.1"/>
    <property type="molecule type" value="Genomic_DNA"/>
</dbReference>
<evidence type="ECO:0008006" key="3">
    <source>
        <dbReference type="Google" id="ProtNLM"/>
    </source>
</evidence>
<dbReference type="STRING" id="649747.HMPREF0083_02512"/>
<dbReference type="PATRIC" id="fig|649747.3.peg.2269"/>
<evidence type="ECO:0000313" key="2">
    <source>
        <dbReference type="Proteomes" id="UP000016511"/>
    </source>
</evidence>
<sequence length="193" mass="21610">MGDKKMSKPVMNVALVCGPDCDMEIQAIRATLECFGARVFTYWVGRPNDLIDIISGKDLYPNTDMIILCFHGDEGQFIMPELEESIYELGEPKGNFGPEEIRRFAKLAGKTVISTGCSVGKLETAQAFLDSGCEVYIGPNDDPYGNDALMFVLRLFYDLIQNKRSVKEAFQNAKSLDAEMDMYQLYENGQQSI</sequence>
<dbReference type="AlphaFoldDB" id="U1X4D0"/>
<gene>
    <name evidence="1" type="ORF">HMPREF0083_02512</name>
</gene>
<accession>U1X4D0</accession>
<organism evidence="1 2">
    <name type="scientific">Aneurinibacillus aneurinilyticus ATCC 12856</name>
    <dbReference type="NCBI Taxonomy" id="649747"/>
    <lineage>
        <taxon>Bacteria</taxon>
        <taxon>Bacillati</taxon>
        <taxon>Bacillota</taxon>
        <taxon>Bacilli</taxon>
        <taxon>Bacillales</taxon>
        <taxon>Paenibacillaceae</taxon>
        <taxon>Aneurinibacillus group</taxon>
        <taxon>Aneurinibacillus</taxon>
    </lineage>
</organism>